<dbReference type="SUPFAM" id="SSF53474">
    <property type="entry name" value="alpha/beta-Hydrolases"/>
    <property type="match status" value="1"/>
</dbReference>
<dbReference type="PANTHER" id="PTHR48081:SF33">
    <property type="entry name" value="KYNURENINE FORMAMIDASE"/>
    <property type="match status" value="1"/>
</dbReference>
<dbReference type="Gene3D" id="3.40.50.1820">
    <property type="entry name" value="alpha/beta hydrolase"/>
    <property type="match status" value="1"/>
</dbReference>
<evidence type="ECO:0000313" key="2">
    <source>
        <dbReference type="EMBL" id="WZU69103.1"/>
    </source>
</evidence>
<dbReference type="GO" id="GO:0016787">
    <property type="term" value="F:hydrolase activity"/>
    <property type="evidence" value="ECO:0007669"/>
    <property type="project" value="UniProtKB-KW"/>
</dbReference>
<dbReference type="Proteomes" id="UP001470809">
    <property type="component" value="Chromosome"/>
</dbReference>
<evidence type="ECO:0000313" key="3">
    <source>
        <dbReference type="Proteomes" id="UP001470809"/>
    </source>
</evidence>
<dbReference type="InterPro" id="IPR029058">
    <property type="entry name" value="AB_hydrolase_fold"/>
</dbReference>
<organism evidence="2 3">
    <name type="scientific">Yoonia rhodophyticola</name>
    <dbReference type="NCBI Taxonomy" id="3137370"/>
    <lineage>
        <taxon>Bacteria</taxon>
        <taxon>Pseudomonadati</taxon>
        <taxon>Pseudomonadota</taxon>
        <taxon>Alphaproteobacteria</taxon>
        <taxon>Rhodobacterales</taxon>
        <taxon>Paracoccaceae</taxon>
        <taxon>Yoonia</taxon>
    </lineage>
</organism>
<dbReference type="PANTHER" id="PTHR48081">
    <property type="entry name" value="AB HYDROLASE SUPERFAMILY PROTEIN C4A8.06C"/>
    <property type="match status" value="1"/>
</dbReference>
<dbReference type="AlphaFoldDB" id="A0AAN0MDL8"/>
<name>A0AAN0MDL8_9RHOB</name>
<gene>
    <name evidence="2" type="ORF">AABB31_09720</name>
</gene>
<evidence type="ECO:0000256" key="1">
    <source>
        <dbReference type="ARBA" id="ARBA00022801"/>
    </source>
</evidence>
<keyword evidence="3" id="KW-1185">Reference proteome</keyword>
<dbReference type="InterPro" id="IPR050300">
    <property type="entry name" value="GDXG_lipolytic_enzyme"/>
</dbReference>
<dbReference type="EMBL" id="CP151767">
    <property type="protein sequence ID" value="WZU69103.1"/>
    <property type="molecule type" value="Genomic_DNA"/>
</dbReference>
<proteinExistence type="predicted"/>
<keyword evidence="1 2" id="KW-0378">Hydrolase</keyword>
<accession>A0AAN0MDL8</accession>
<dbReference type="RefSeq" id="WP_342078395.1">
    <property type="nucleotide sequence ID" value="NZ_CP151767.2"/>
</dbReference>
<sequence>MELDDAYANATHIPGGADYPAKWAALAQAFRDNALCELDLPYGETPRQRFDLFHPSRLSKGLIIFVHGGYWLRFDKSYWSHLAAGPLADGWSVAMPSYDLCPDVRISQIGEQIGRAIAVIGARVAGPVRLCGHSAGGQLVARHANAARVENVVSVSPVSDLAPLQRTRMNADLRIDAAEARTESPVHLPPPATPVTVWVGGAERPAFLDQAKWLAEAWNCTHVVAPGAHHFNVIEALADPQSPLTQTLVG</sequence>
<dbReference type="KEGG" id="yrh:AABB31_09720"/>
<reference evidence="2" key="1">
    <citation type="submission" date="2024-08" db="EMBL/GenBank/DDBJ databases">
        <title>Phylogenomic analyses of a clade within the roseobacter group suggest taxonomic reassignments of species of the genera Aestuariivita, Citreicella, Loktanella, Nautella, Pelagibaca, Ruegeria, Thalassobius, Thiobacimonas and Tropicibacter, and the proposal o.</title>
        <authorList>
            <person name="Jeon C.O."/>
        </authorList>
    </citation>
    <scope>NUCLEOTIDE SEQUENCE</scope>
    <source>
        <strain evidence="2">SS1-5</strain>
    </source>
</reference>
<protein>
    <submittedName>
        <fullName evidence="2">Alpha/beta hydrolase</fullName>
    </submittedName>
</protein>